<dbReference type="RefSeq" id="WP_085098621.1">
    <property type="nucleotide sequence ID" value="NZ_FWZU01000001.1"/>
</dbReference>
<dbReference type="SUPFAM" id="SSF52402">
    <property type="entry name" value="Adenine nucleotide alpha hydrolases-like"/>
    <property type="match status" value="1"/>
</dbReference>
<dbReference type="EMBL" id="FWZU01000001">
    <property type="protein sequence ID" value="SME95496.1"/>
    <property type="molecule type" value="Genomic_DNA"/>
</dbReference>
<dbReference type="CDD" id="cd00293">
    <property type="entry name" value="USP-like"/>
    <property type="match status" value="1"/>
</dbReference>
<feature type="domain" description="UspA" evidence="3">
    <location>
        <begin position="4"/>
        <end position="140"/>
    </location>
</feature>
<accession>A0A1X7CF97</accession>
<dbReference type="Pfam" id="PF00582">
    <property type="entry name" value="Usp"/>
    <property type="match status" value="1"/>
</dbReference>
<dbReference type="PANTHER" id="PTHR46268:SF6">
    <property type="entry name" value="UNIVERSAL STRESS PROTEIN UP12"/>
    <property type="match status" value="1"/>
</dbReference>
<evidence type="ECO:0000313" key="5">
    <source>
        <dbReference type="Proteomes" id="UP000192906"/>
    </source>
</evidence>
<dbReference type="PANTHER" id="PTHR46268">
    <property type="entry name" value="STRESS RESPONSE PROTEIN NHAX"/>
    <property type="match status" value="1"/>
</dbReference>
<sequence>MIFSKILIPVDGSRHSDNAVKYGFYLAEMCGAKVILLHCHAPIPSGLGEPNFQKAIDDATRKSYAILQKYLKKPEASNLPLQDKIIGGETTKSIVTVADTEKCDLIIMGSKGKSDLEGLLVGSVTHKVLNSASCPVMIIK</sequence>
<keyword evidence="5" id="KW-1185">Reference proteome</keyword>
<dbReference type="Gene3D" id="3.40.50.620">
    <property type="entry name" value="HUPs"/>
    <property type="match status" value="1"/>
</dbReference>
<comment type="subcellular location">
    <subcellularLocation>
        <location evidence="2">Cytoplasm</location>
    </subcellularLocation>
</comment>
<dbReference type="Proteomes" id="UP000192906">
    <property type="component" value="Unassembled WGS sequence"/>
</dbReference>
<comment type="similarity">
    <text evidence="1 2">Belongs to the universal stress protein A family.</text>
</comment>
<evidence type="ECO:0000313" key="4">
    <source>
        <dbReference type="EMBL" id="SME95496.1"/>
    </source>
</evidence>
<protein>
    <recommendedName>
        <fullName evidence="2">Universal stress protein</fullName>
    </recommendedName>
</protein>
<organism evidence="4 5">
    <name type="scientific">Desulfovibrio gilichinskyi</name>
    <dbReference type="NCBI Taxonomy" id="1519643"/>
    <lineage>
        <taxon>Bacteria</taxon>
        <taxon>Pseudomonadati</taxon>
        <taxon>Thermodesulfobacteriota</taxon>
        <taxon>Desulfovibrionia</taxon>
        <taxon>Desulfovibrionales</taxon>
        <taxon>Desulfovibrionaceae</taxon>
        <taxon>Desulfovibrio</taxon>
    </lineage>
</organism>
<name>A0A1X7CF97_9BACT</name>
<reference evidence="5" key="1">
    <citation type="submission" date="2017-04" db="EMBL/GenBank/DDBJ databases">
        <authorList>
            <person name="Varghese N."/>
            <person name="Submissions S."/>
        </authorList>
    </citation>
    <scope>NUCLEOTIDE SEQUENCE [LARGE SCALE GENOMIC DNA]</scope>
    <source>
        <strain evidence="5">K3S</strain>
    </source>
</reference>
<dbReference type="InterPro" id="IPR014729">
    <property type="entry name" value="Rossmann-like_a/b/a_fold"/>
</dbReference>
<evidence type="ECO:0000259" key="3">
    <source>
        <dbReference type="Pfam" id="PF00582"/>
    </source>
</evidence>
<gene>
    <name evidence="4" type="ORF">SAMN06295933_0808</name>
</gene>
<evidence type="ECO:0000256" key="1">
    <source>
        <dbReference type="ARBA" id="ARBA00008791"/>
    </source>
</evidence>
<dbReference type="AlphaFoldDB" id="A0A1X7CF97"/>
<dbReference type="InterPro" id="IPR006016">
    <property type="entry name" value="UspA"/>
</dbReference>
<dbReference type="InterPro" id="IPR006015">
    <property type="entry name" value="Universal_stress_UspA"/>
</dbReference>
<keyword evidence="2" id="KW-0963">Cytoplasm</keyword>
<evidence type="ECO:0000256" key="2">
    <source>
        <dbReference type="PIRNR" id="PIRNR006276"/>
    </source>
</evidence>
<proteinExistence type="inferred from homology"/>
<dbReference type="STRING" id="1519643.SAMN06295933_0808"/>
<dbReference type="OrthoDB" id="9788959at2"/>
<dbReference type="GO" id="GO:0005737">
    <property type="term" value="C:cytoplasm"/>
    <property type="evidence" value="ECO:0007669"/>
    <property type="project" value="UniProtKB-SubCell"/>
</dbReference>
<dbReference type="PIRSF" id="PIRSF006276">
    <property type="entry name" value="UspA"/>
    <property type="match status" value="1"/>
</dbReference>
<dbReference type="PRINTS" id="PR01438">
    <property type="entry name" value="UNVRSLSTRESS"/>
</dbReference>